<gene>
    <name evidence="1" type="ORF">BJX68DRAFT_261033</name>
</gene>
<proteinExistence type="predicted"/>
<dbReference type="EMBL" id="JBFXLR010000002">
    <property type="protein sequence ID" value="KAL2860060.1"/>
    <property type="molecule type" value="Genomic_DNA"/>
</dbReference>
<dbReference type="PANTHER" id="PTHR39697">
    <property type="entry name" value="RICIN B LECTIN DOMAIN-CONTAINING PROTEIN-RELATED"/>
    <property type="match status" value="1"/>
</dbReference>
<evidence type="ECO:0000313" key="2">
    <source>
        <dbReference type="Proteomes" id="UP001610444"/>
    </source>
</evidence>
<protein>
    <recommendedName>
        <fullName evidence="3">Cyanovirin-N domain-containing protein</fullName>
    </recommendedName>
</protein>
<sequence length="169" mass="18836">MSILQALSFALTQDNQHHTPTDTSPVADKTYIVRLRGTNLAITLRKNSALVLHHLEGELLTNKTAHWHCIENPHCWLGFRNVASDTYIGQNGAWFVENWGVVVEVKHHDLHEFLSTSAHPDGGWEFLVWTKNGLRGLGPGGGSWFLLLKGRGDVRGSLSALYRAEGIVY</sequence>
<dbReference type="GeneID" id="98159216"/>
<dbReference type="RefSeq" id="XP_070904751.1">
    <property type="nucleotide sequence ID" value="XM_071044052.1"/>
</dbReference>
<dbReference type="Proteomes" id="UP001610444">
    <property type="component" value="Unassembled WGS sequence"/>
</dbReference>
<organism evidence="1 2">
    <name type="scientific">Aspergillus pseudodeflectus</name>
    <dbReference type="NCBI Taxonomy" id="176178"/>
    <lineage>
        <taxon>Eukaryota</taxon>
        <taxon>Fungi</taxon>
        <taxon>Dikarya</taxon>
        <taxon>Ascomycota</taxon>
        <taxon>Pezizomycotina</taxon>
        <taxon>Eurotiomycetes</taxon>
        <taxon>Eurotiomycetidae</taxon>
        <taxon>Eurotiales</taxon>
        <taxon>Aspergillaceae</taxon>
        <taxon>Aspergillus</taxon>
        <taxon>Aspergillus subgen. Nidulantes</taxon>
    </lineage>
</organism>
<comment type="caution">
    <text evidence="1">The sequence shown here is derived from an EMBL/GenBank/DDBJ whole genome shotgun (WGS) entry which is preliminary data.</text>
</comment>
<reference evidence="1 2" key="1">
    <citation type="submission" date="2024-07" db="EMBL/GenBank/DDBJ databases">
        <title>Section-level genome sequencing and comparative genomics of Aspergillus sections Usti and Cavernicolus.</title>
        <authorList>
            <consortium name="Lawrence Berkeley National Laboratory"/>
            <person name="Nybo J.L."/>
            <person name="Vesth T.C."/>
            <person name="Theobald S."/>
            <person name="Frisvad J.C."/>
            <person name="Larsen T.O."/>
            <person name="Kjaerboelling I."/>
            <person name="Rothschild-Mancinelli K."/>
            <person name="Lyhne E.K."/>
            <person name="Kogle M.E."/>
            <person name="Barry K."/>
            <person name="Clum A."/>
            <person name="Na H."/>
            <person name="Ledsgaard L."/>
            <person name="Lin J."/>
            <person name="Lipzen A."/>
            <person name="Kuo A."/>
            <person name="Riley R."/>
            <person name="Mondo S."/>
            <person name="LaButti K."/>
            <person name="Haridas S."/>
            <person name="Pangalinan J."/>
            <person name="Salamov A.A."/>
            <person name="Simmons B.A."/>
            <person name="Magnuson J.K."/>
            <person name="Chen J."/>
            <person name="Drula E."/>
            <person name="Henrissat B."/>
            <person name="Wiebenga A."/>
            <person name="Lubbers R.J."/>
            <person name="Gomes A.C."/>
            <person name="Macurrencykelacurrency M.R."/>
            <person name="Stajich J."/>
            <person name="Grigoriev I.V."/>
            <person name="Mortensen U.H."/>
            <person name="De vries R.P."/>
            <person name="Baker S.E."/>
            <person name="Andersen M.R."/>
        </authorList>
    </citation>
    <scope>NUCLEOTIDE SEQUENCE [LARGE SCALE GENOMIC DNA]</scope>
    <source>
        <strain evidence="1 2">CBS 756.74</strain>
    </source>
</reference>
<evidence type="ECO:0000313" key="1">
    <source>
        <dbReference type="EMBL" id="KAL2860060.1"/>
    </source>
</evidence>
<dbReference type="PANTHER" id="PTHR39697:SF2">
    <property type="entry name" value="CYANOVIRIN-N DOMAIN-CONTAINING PROTEIN"/>
    <property type="match status" value="1"/>
</dbReference>
<keyword evidence="2" id="KW-1185">Reference proteome</keyword>
<evidence type="ECO:0008006" key="3">
    <source>
        <dbReference type="Google" id="ProtNLM"/>
    </source>
</evidence>
<name>A0ABR4L697_9EURO</name>
<accession>A0ABR4L697</accession>